<keyword evidence="4" id="KW-0732">Signal</keyword>
<dbReference type="GO" id="GO:0008289">
    <property type="term" value="F:lipid binding"/>
    <property type="evidence" value="ECO:0007669"/>
    <property type="project" value="UniProtKB-KW"/>
</dbReference>
<evidence type="ECO:0000313" key="6">
    <source>
        <dbReference type="EMBL" id="EEF35288.1"/>
    </source>
</evidence>
<dbReference type="eggNOG" id="ENOG502S4CI">
    <property type="taxonomic scope" value="Eukaryota"/>
</dbReference>
<dbReference type="GO" id="GO:0006869">
    <property type="term" value="P:lipid transport"/>
    <property type="evidence" value="ECO:0007669"/>
    <property type="project" value="InterPro"/>
</dbReference>
<organism evidence="6 7">
    <name type="scientific">Ricinus communis</name>
    <name type="common">Castor bean</name>
    <dbReference type="NCBI Taxonomy" id="3988"/>
    <lineage>
        <taxon>Eukaryota</taxon>
        <taxon>Viridiplantae</taxon>
        <taxon>Streptophyta</taxon>
        <taxon>Embryophyta</taxon>
        <taxon>Tracheophyta</taxon>
        <taxon>Spermatophyta</taxon>
        <taxon>Magnoliopsida</taxon>
        <taxon>eudicotyledons</taxon>
        <taxon>Gunneridae</taxon>
        <taxon>Pentapetalae</taxon>
        <taxon>rosids</taxon>
        <taxon>fabids</taxon>
        <taxon>Malpighiales</taxon>
        <taxon>Euphorbiaceae</taxon>
        <taxon>Acalyphoideae</taxon>
        <taxon>Acalypheae</taxon>
        <taxon>Ricinus</taxon>
    </lineage>
</organism>
<comment type="function">
    <text evidence="3">Plant non-specific lipid-transfer proteins transfer phospholipids as well as galactolipids across membranes. May play a role in wax or cutin deposition in the cell walls of expanding epidermal cells and certain secretory tissues.</text>
</comment>
<evidence type="ECO:0000259" key="5">
    <source>
        <dbReference type="SMART" id="SM00499"/>
    </source>
</evidence>
<dbReference type="CDD" id="cd01960">
    <property type="entry name" value="nsLTP1"/>
    <property type="match status" value="1"/>
</dbReference>
<dbReference type="PRINTS" id="PR00382">
    <property type="entry name" value="LIPIDTRNSFER"/>
</dbReference>
<dbReference type="InterPro" id="IPR000528">
    <property type="entry name" value="Plant_nsLTP"/>
</dbReference>
<protein>
    <recommendedName>
        <fullName evidence="3">Non-specific lipid-transfer protein</fullName>
    </recommendedName>
</protein>
<keyword evidence="3" id="KW-0813">Transport</keyword>
<keyword evidence="3" id="KW-0446">Lipid-binding</keyword>
<evidence type="ECO:0000256" key="2">
    <source>
        <dbReference type="ARBA" id="ARBA00023157"/>
    </source>
</evidence>
<dbReference type="InParanoid" id="B9SMA6"/>
<feature type="chain" id="PRO_5002891551" description="Non-specific lipid-transfer protein" evidence="4">
    <location>
        <begin position="26"/>
        <end position="115"/>
    </location>
</feature>
<dbReference type="AlphaFoldDB" id="B9SMA6"/>
<gene>
    <name evidence="6" type="ORF">RCOM_0297920</name>
</gene>
<dbReference type="Pfam" id="PF00234">
    <property type="entry name" value="Tryp_alpha_amyl"/>
    <property type="match status" value="1"/>
</dbReference>
<dbReference type="InterPro" id="IPR016140">
    <property type="entry name" value="Bifunc_inhib/LTP/seed_store"/>
</dbReference>
<dbReference type="Proteomes" id="UP000008311">
    <property type="component" value="Unassembled WGS sequence"/>
</dbReference>
<keyword evidence="7" id="KW-1185">Reference proteome</keyword>
<feature type="signal peptide" evidence="4">
    <location>
        <begin position="1"/>
        <end position="25"/>
    </location>
</feature>
<evidence type="ECO:0000256" key="3">
    <source>
        <dbReference type="RuleBase" id="RU000628"/>
    </source>
</evidence>
<dbReference type="STRING" id="3988.B9SMA6"/>
<keyword evidence="2" id="KW-1015">Disulfide bond</keyword>
<evidence type="ECO:0000256" key="1">
    <source>
        <dbReference type="ARBA" id="ARBA00009748"/>
    </source>
</evidence>
<name>B9SMA6_RICCO</name>
<accession>B9SMA6</accession>
<comment type="similarity">
    <text evidence="1 3">Belongs to the plant LTP family.</text>
</comment>
<dbReference type="PANTHER" id="PTHR33076">
    <property type="entry name" value="NON-SPECIFIC LIPID-TRANSFER PROTEIN 2-RELATED"/>
    <property type="match status" value="1"/>
</dbReference>
<dbReference type="Gene3D" id="1.10.110.10">
    <property type="entry name" value="Plant lipid-transfer and hydrophobic proteins"/>
    <property type="match status" value="1"/>
</dbReference>
<dbReference type="InterPro" id="IPR036312">
    <property type="entry name" value="Bifun_inhib/LTP/seed_sf"/>
</dbReference>
<proteinExistence type="inferred from homology"/>
<dbReference type="EMBL" id="EQ974026">
    <property type="protein sequence ID" value="EEF35288.1"/>
    <property type="molecule type" value="Genomic_DNA"/>
</dbReference>
<dbReference type="SUPFAM" id="SSF47699">
    <property type="entry name" value="Bifunctional inhibitor/lipid-transfer protein/seed storage 2S albumin"/>
    <property type="match status" value="1"/>
</dbReference>
<dbReference type="FunCoup" id="B9SMA6">
    <property type="interactions" value="3"/>
</dbReference>
<reference evidence="7" key="1">
    <citation type="journal article" date="2010" name="Nat. Biotechnol.">
        <title>Draft genome sequence of the oilseed species Ricinus communis.</title>
        <authorList>
            <person name="Chan A.P."/>
            <person name="Crabtree J."/>
            <person name="Zhao Q."/>
            <person name="Lorenzi H."/>
            <person name="Orvis J."/>
            <person name="Puiu D."/>
            <person name="Melake-Berhan A."/>
            <person name="Jones K.M."/>
            <person name="Redman J."/>
            <person name="Chen G."/>
            <person name="Cahoon E.B."/>
            <person name="Gedil M."/>
            <person name="Stanke M."/>
            <person name="Haas B.J."/>
            <person name="Wortman J.R."/>
            <person name="Fraser-Liggett C.M."/>
            <person name="Ravel J."/>
            <person name="Rabinowicz P.D."/>
        </authorList>
    </citation>
    <scope>NUCLEOTIDE SEQUENCE [LARGE SCALE GENOMIC DNA]</scope>
    <source>
        <strain evidence="7">cv. Hale</strain>
    </source>
</reference>
<sequence length="115" mass="12138">MKGIIISVLGVTVIMVQLMAMQGVAIDCAQVNLLLGTCMPYLIGFDSSPSLACCAGVRNLKRLAPTTADRRVACDCVKAAAARHPNIRDDAASTLPNKCGVDFNIPVSNTTKCQE</sequence>
<feature type="domain" description="Bifunctional inhibitor/plant lipid transfer protein/seed storage helical" evidence="5">
    <location>
        <begin position="28"/>
        <end position="113"/>
    </location>
</feature>
<dbReference type="SMART" id="SM00499">
    <property type="entry name" value="AAI"/>
    <property type="match status" value="1"/>
</dbReference>
<evidence type="ECO:0000313" key="7">
    <source>
        <dbReference type="Proteomes" id="UP000008311"/>
    </source>
</evidence>
<evidence type="ECO:0000256" key="4">
    <source>
        <dbReference type="SAM" id="SignalP"/>
    </source>
</evidence>